<dbReference type="InterPro" id="IPR011009">
    <property type="entry name" value="Kinase-like_dom_sf"/>
</dbReference>
<feature type="domain" description="Protein kinase" evidence="7">
    <location>
        <begin position="156"/>
        <end position="427"/>
    </location>
</feature>
<dbReference type="PROSITE" id="PS50006">
    <property type="entry name" value="FHA_DOMAIN"/>
    <property type="match status" value="1"/>
</dbReference>
<dbReference type="PROSITE" id="PS50011">
    <property type="entry name" value="PROTEIN_KINASE_DOM"/>
    <property type="match status" value="1"/>
</dbReference>
<dbReference type="SUPFAM" id="SSF56112">
    <property type="entry name" value="Protein kinase-like (PK-like)"/>
    <property type="match status" value="1"/>
</dbReference>
<dbReference type="AlphaFoldDB" id="U5EX29"/>
<organism evidence="8">
    <name type="scientific">Corethrella appendiculata</name>
    <dbReference type="NCBI Taxonomy" id="1370023"/>
    <lineage>
        <taxon>Eukaryota</taxon>
        <taxon>Metazoa</taxon>
        <taxon>Ecdysozoa</taxon>
        <taxon>Arthropoda</taxon>
        <taxon>Hexapoda</taxon>
        <taxon>Insecta</taxon>
        <taxon>Pterygota</taxon>
        <taxon>Neoptera</taxon>
        <taxon>Endopterygota</taxon>
        <taxon>Diptera</taxon>
        <taxon>Nematocera</taxon>
        <taxon>Culicoidea</taxon>
        <taxon>Chaoboridae</taxon>
        <taxon>Corethrella</taxon>
    </lineage>
</organism>
<dbReference type="FunFam" id="1.10.510.10:FF:000571">
    <property type="entry name" value="Maternal embryonic leucine zipper kinase"/>
    <property type="match status" value="1"/>
</dbReference>
<dbReference type="GO" id="GO:0004674">
    <property type="term" value="F:protein serine/threonine kinase activity"/>
    <property type="evidence" value="ECO:0007669"/>
    <property type="project" value="UniProtKB-KW"/>
</dbReference>
<name>U5EX29_9DIPT</name>
<dbReference type="InterPro" id="IPR000719">
    <property type="entry name" value="Prot_kinase_dom"/>
</dbReference>
<dbReference type="SUPFAM" id="SSF49879">
    <property type="entry name" value="SMAD/FHA domain"/>
    <property type="match status" value="1"/>
</dbReference>
<evidence type="ECO:0000256" key="1">
    <source>
        <dbReference type="ARBA" id="ARBA00022741"/>
    </source>
</evidence>
<protein>
    <submittedName>
        <fullName evidence="8">Putative loki</fullName>
    </submittedName>
</protein>
<dbReference type="PROSITE" id="PS00107">
    <property type="entry name" value="PROTEIN_KINASE_ATP"/>
    <property type="match status" value="1"/>
</dbReference>
<dbReference type="InterPro" id="IPR008271">
    <property type="entry name" value="Ser/Thr_kinase_AS"/>
</dbReference>
<keyword evidence="1 3" id="KW-0547">Nucleotide-binding</keyword>
<dbReference type="InterPro" id="IPR017441">
    <property type="entry name" value="Protein_kinase_ATP_BS"/>
</dbReference>
<dbReference type="Gene3D" id="1.10.510.10">
    <property type="entry name" value="Transferase(Phosphotransferase) domain 1"/>
    <property type="match status" value="1"/>
</dbReference>
<dbReference type="PROSITE" id="PS00108">
    <property type="entry name" value="PROTEIN_KINASE_ST"/>
    <property type="match status" value="1"/>
</dbReference>
<sequence>DTQTQTQSQNFEIDESQPITDTVPWGRLMAKRSFLKHLDIHGNVFRCGRCAGIELELKKEQIPSRTIFERVSKIHFEITKDTSDEFSPPFIIDRSRNGTFLNGEKIGINNRRILNEDDVIGINHENFSMFVYKNLTQKGNSKGINSGIPNDIAKKYYIGKVLGSGASGMVKLIYDLKTGKEFAMKEIKFNTMASRTNVNVENSNNHKMVRNEVNILHNVNHPCLIKMFETAASSQTYFIVLELMRGGDLLNRILNSPGKYLCERIAKLYFIQMAFAIKYLHSQGITHRDLKPDNILLVTPDEETIVKVSDFGLSKLVHKDTQLTTVCGTPLYVAPEIIRTNGRGTYTNKVDIWSLGVVLFTMLSGSLPFSDDYGAPAIEQIKKGRFEFRSRAWERVSRKAKQIILRMITVDPNRRPTIEQILQDEWLQDREVILLAEKLTNLSLATNCQSPAVGSKSSNIENEDHIFLSPPTKRKRKV</sequence>
<accession>U5EX29</accession>
<keyword evidence="4" id="KW-0808">Transferase</keyword>
<evidence type="ECO:0000256" key="2">
    <source>
        <dbReference type="ARBA" id="ARBA00022840"/>
    </source>
</evidence>
<keyword evidence="4" id="KW-0723">Serine/threonine-protein kinase</keyword>
<evidence type="ECO:0000259" key="6">
    <source>
        <dbReference type="PROSITE" id="PS50006"/>
    </source>
</evidence>
<dbReference type="SMART" id="SM00220">
    <property type="entry name" value="S_TKc"/>
    <property type="match status" value="1"/>
</dbReference>
<evidence type="ECO:0000256" key="4">
    <source>
        <dbReference type="RuleBase" id="RU000304"/>
    </source>
</evidence>
<feature type="binding site" evidence="3">
    <location>
        <position position="185"/>
    </location>
    <ligand>
        <name>ATP</name>
        <dbReference type="ChEBI" id="CHEBI:30616"/>
    </ligand>
</feature>
<keyword evidence="4" id="KW-0418">Kinase</keyword>
<keyword evidence="2 3" id="KW-0067">ATP-binding</keyword>
<evidence type="ECO:0000313" key="8">
    <source>
        <dbReference type="EMBL" id="JAB59597.1"/>
    </source>
</evidence>
<evidence type="ECO:0000256" key="5">
    <source>
        <dbReference type="SAM" id="MobiDB-lite"/>
    </source>
</evidence>
<dbReference type="Pfam" id="PF00498">
    <property type="entry name" value="FHA"/>
    <property type="match status" value="1"/>
</dbReference>
<evidence type="ECO:0000256" key="3">
    <source>
        <dbReference type="PROSITE-ProRule" id="PRU10141"/>
    </source>
</evidence>
<dbReference type="SMART" id="SM00240">
    <property type="entry name" value="FHA"/>
    <property type="match status" value="1"/>
</dbReference>
<dbReference type="Gene3D" id="2.60.200.20">
    <property type="match status" value="1"/>
</dbReference>
<evidence type="ECO:0000259" key="7">
    <source>
        <dbReference type="PROSITE" id="PS50011"/>
    </source>
</evidence>
<feature type="region of interest" description="Disordered" evidence="5">
    <location>
        <begin position="452"/>
        <end position="478"/>
    </location>
</feature>
<reference evidence="8" key="1">
    <citation type="journal article" date="2014" name="Insect Biochem. Mol. Biol.">
        <title>An insight into the sialome of the frog biting fly, Corethrella appendiculata.</title>
        <authorList>
            <person name="Ribeiro J.M.C."/>
            <person name="Chagas A.C."/>
            <person name="Pham V.M."/>
            <person name="Lounibos L.P."/>
            <person name="Calvo E."/>
        </authorList>
    </citation>
    <scope>NUCLEOTIDE SEQUENCE</scope>
    <source>
        <tissue evidence="8">Salivary glands</tissue>
    </source>
</reference>
<dbReference type="Pfam" id="PF00069">
    <property type="entry name" value="Pkinase"/>
    <property type="match status" value="1"/>
</dbReference>
<proteinExistence type="evidence at transcript level"/>
<dbReference type="PANTHER" id="PTHR24347">
    <property type="entry name" value="SERINE/THREONINE-PROTEIN KINASE"/>
    <property type="match status" value="1"/>
</dbReference>
<dbReference type="GO" id="GO:0005524">
    <property type="term" value="F:ATP binding"/>
    <property type="evidence" value="ECO:0007669"/>
    <property type="project" value="UniProtKB-UniRule"/>
</dbReference>
<feature type="domain" description="FHA" evidence="6">
    <location>
        <begin position="45"/>
        <end position="106"/>
    </location>
</feature>
<dbReference type="InterPro" id="IPR000253">
    <property type="entry name" value="FHA_dom"/>
</dbReference>
<dbReference type="InterPro" id="IPR008984">
    <property type="entry name" value="SMAD_FHA_dom_sf"/>
</dbReference>
<feature type="non-terminal residue" evidence="8">
    <location>
        <position position="1"/>
    </location>
</feature>
<dbReference type="EMBL" id="GANO01000274">
    <property type="protein sequence ID" value="JAB59597.1"/>
    <property type="molecule type" value="mRNA"/>
</dbReference>
<comment type="similarity">
    <text evidence="4">Belongs to the protein kinase superfamily.</text>
</comment>